<evidence type="ECO:0000313" key="2">
    <source>
        <dbReference type="Proteomes" id="UP000823941"/>
    </source>
</evidence>
<accession>A0ABQ7PWI0</accession>
<name>A0ABQ7PWI0_PLUXY</name>
<protein>
    <recommendedName>
        <fullName evidence="3">Secreted protein</fullName>
    </recommendedName>
</protein>
<proteinExistence type="predicted"/>
<evidence type="ECO:0008006" key="3">
    <source>
        <dbReference type="Google" id="ProtNLM"/>
    </source>
</evidence>
<dbReference type="EMBL" id="JAHIBW010000029">
    <property type="protein sequence ID" value="KAG7296018.1"/>
    <property type="molecule type" value="Genomic_DNA"/>
</dbReference>
<keyword evidence="2" id="KW-1185">Reference proteome</keyword>
<gene>
    <name evidence="1" type="ORF">JYU34_021114</name>
</gene>
<evidence type="ECO:0000313" key="1">
    <source>
        <dbReference type="EMBL" id="KAG7296018.1"/>
    </source>
</evidence>
<sequence length="115" mass="12841">MSLSWHAWWYSANNVISTTITTTTTYHRSHRYIALPSIHTASASARCSAKRRVAASIMRVRTHAPCATFIVRSRDLSPVTTRAAPHANKNKKTLLSPALSPLVVNNNKYLHRSSK</sequence>
<comment type="caution">
    <text evidence="1">The sequence shown here is derived from an EMBL/GenBank/DDBJ whole genome shotgun (WGS) entry which is preliminary data.</text>
</comment>
<reference evidence="1 2" key="1">
    <citation type="submission" date="2021-06" db="EMBL/GenBank/DDBJ databases">
        <title>A haploid diamondback moth (Plutella xylostella L.) genome assembly resolves 31 chromosomes and identifies a diamide resistance mutation.</title>
        <authorList>
            <person name="Ward C.M."/>
            <person name="Perry K.D."/>
            <person name="Baker G."/>
            <person name="Powis K."/>
            <person name="Heckel D.G."/>
            <person name="Baxter S.W."/>
        </authorList>
    </citation>
    <scope>NUCLEOTIDE SEQUENCE [LARGE SCALE GENOMIC DNA]</scope>
    <source>
        <strain evidence="1 2">LV</strain>
        <tissue evidence="1">Single pupa</tissue>
    </source>
</reference>
<dbReference type="Proteomes" id="UP000823941">
    <property type="component" value="Chromosome 29"/>
</dbReference>
<organism evidence="1 2">
    <name type="scientific">Plutella xylostella</name>
    <name type="common">Diamondback moth</name>
    <name type="synonym">Plutella maculipennis</name>
    <dbReference type="NCBI Taxonomy" id="51655"/>
    <lineage>
        <taxon>Eukaryota</taxon>
        <taxon>Metazoa</taxon>
        <taxon>Ecdysozoa</taxon>
        <taxon>Arthropoda</taxon>
        <taxon>Hexapoda</taxon>
        <taxon>Insecta</taxon>
        <taxon>Pterygota</taxon>
        <taxon>Neoptera</taxon>
        <taxon>Endopterygota</taxon>
        <taxon>Lepidoptera</taxon>
        <taxon>Glossata</taxon>
        <taxon>Ditrysia</taxon>
        <taxon>Yponomeutoidea</taxon>
        <taxon>Plutellidae</taxon>
        <taxon>Plutella</taxon>
    </lineage>
</organism>